<keyword evidence="2" id="KW-1185">Reference proteome</keyword>
<protein>
    <submittedName>
        <fullName evidence="1">Uncharacterized protein</fullName>
    </submittedName>
</protein>
<comment type="caution">
    <text evidence="1">The sequence shown here is derived from an EMBL/GenBank/DDBJ whole genome shotgun (WGS) entry which is preliminary data.</text>
</comment>
<reference evidence="1" key="1">
    <citation type="submission" date="2021-01" db="EMBL/GenBank/DDBJ databases">
        <title>Metabolic potential, ecology and presence of endohyphal bacteria is reflected in genomic diversity of Mucoromycotina.</title>
        <authorList>
            <person name="Muszewska A."/>
            <person name="Okrasinska A."/>
            <person name="Steczkiewicz K."/>
            <person name="Drgas O."/>
            <person name="Orlowska M."/>
            <person name="Perlinska-Lenart U."/>
            <person name="Aleksandrzak-Piekarczyk T."/>
            <person name="Szatraj K."/>
            <person name="Zielenkiewicz U."/>
            <person name="Pilsyk S."/>
            <person name="Malc E."/>
            <person name="Mieczkowski P."/>
            <person name="Kruszewska J.S."/>
            <person name="Biernat P."/>
            <person name="Pawlowska J."/>
        </authorList>
    </citation>
    <scope>NUCLEOTIDE SEQUENCE</scope>
    <source>
        <strain evidence="1">WA0000018081</strain>
    </source>
</reference>
<name>A0A8H7VR84_9FUNG</name>
<dbReference type="EMBL" id="JAEPRE010000222">
    <property type="protein sequence ID" value="KAG2230105.1"/>
    <property type="molecule type" value="Genomic_DNA"/>
</dbReference>
<organism evidence="1 2">
    <name type="scientific">Thamnidium elegans</name>
    <dbReference type="NCBI Taxonomy" id="101142"/>
    <lineage>
        <taxon>Eukaryota</taxon>
        <taxon>Fungi</taxon>
        <taxon>Fungi incertae sedis</taxon>
        <taxon>Mucoromycota</taxon>
        <taxon>Mucoromycotina</taxon>
        <taxon>Mucoromycetes</taxon>
        <taxon>Mucorales</taxon>
        <taxon>Mucorineae</taxon>
        <taxon>Mucoraceae</taxon>
        <taxon>Thamnidium</taxon>
    </lineage>
</organism>
<dbReference type="Proteomes" id="UP000613177">
    <property type="component" value="Unassembled WGS sequence"/>
</dbReference>
<evidence type="ECO:0000313" key="1">
    <source>
        <dbReference type="EMBL" id="KAG2230105.1"/>
    </source>
</evidence>
<dbReference type="AlphaFoldDB" id="A0A8H7VR84"/>
<evidence type="ECO:0000313" key="2">
    <source>
        <dbReference type="Proteomes" id="UP000613177"/>
    </source>
</evidence>
<sequence length="152" mass="17127">AKAKSSEIKISQLANKRRKLHCDLRLQADNEVINSLLVGQSSSTATLQNDKIDNFFNSGPSFSILSIKSDLNTLLYYNILDFVTTRQDAGTKSILGNQYTVIKEHLKSLYTLEKSIENEVDGLITAETKKIRIFSKEIVKYKTENNKGLNLI</sequence>
<accession>A0A8H7VR84</accession>
<gene>
    <name evidence="1" type="ORF">INT48_002459</name>
</gene>
<proteinExistence type="predicted"/>
<feature type="non-terminal residue" evidence="1">
    <location>
        <position position="152"/>
    </location>
</feature>